<evidence type="ECO:0000313" key="1">
    <source>
        <dbReference type="EMBL" id="KAA0974157.1"/>
    </source>
</evidence>
<organism evidence="1 2">
    <name type="scientific">Paeniglutamicibacter gangotriensis</name>
    <dbReference type="NCBI Taxonomy" id="254787"/>
    <lineage>
        <taxon>Bacteria</taxon>
        <taxon>Bacillati</taxon>
        <taxon>Actinomycetota</taxon>
        <taxon>Actinomycetes</taxon>
        <taxon>Micrococcales</taxon>
        <taxon>Micrococcaceae</taxon>
        <taxon>Paeniglutamicibacter</taxon>
    </lineage>
</organism>
<sequence>MMVAMGWQSIFTTRWLPGHGRHSMRPSKATNRRRCPVFSTQLWSERVSKSGQGNWEVDASLSIRMYYGADEAGNLTFGYMSSIQPPERSVSLAIGVREGRRSDGLWTQTFILRDKSLSEPFQLFCSLMYREVSSTATEPAGLQAVEDSIEHWTRLLRRGWRQQLSRNEMRGLFGELHFGFEVLSPRIPADTAVLAWTGPFEASQDYNFQTAAFEVKSRTAGFQSIRISSEDQLGAENLTLAVVVVSDAAGADHGYRTLPELVEETRTKLSAVGNDALDLAFGELGFDPSDPVYDSYWFLAGESVFYSVTDRFPRIVSEQLPDAISRVTYSLDLQKLDEFRCELPQLQSVGELA</sequence>
<protein>
    <submittedName>
        <fullName evidence="1">PD-(D/E)XK motif protein</fullName>
    </submittedName>
</protein>
<proteinExistence type="predicted"/>
<name>A0A5B0E515_9MICC</name>
<dbReference type="EMBL" id="VOBL01000020">
    <property type="protein sequence ID" value="KAA0974157.1"/>
    <property type="molecule type" value="Genomic_DNA"/>
</dbReference>
<dbReference type="OrthoDB" id="4854145at2"/>
<dbReference type="InterPro" id="IPR025534">
    <property type="entry name" value="DUF4420"/>
</dbReference>
<gene>
    <name evidence="1" type="ORF">FQ154_16065</name>
</gene>
<dbReference type="Pfam" id="PF14390">
    <property type="entry name" value="DUF4420"/>
    <property type="match status" value="1"/>
</dbReference>
<evidence type="ECO:0000313" key="2">
    <source>
        <dbReference type="Proteomes" id="UP000323856"/>
    </source>
</evidence>
<dbReference type="Proteomes" id="UP000323856">
    <property type="component" value="Unassembled WGS sequence"/>
</dbReference>
<comment type="caution">
    <text evidence="1">The sequence shown here is derived from an EMBL/GenBank/DDBJ whole genome shotgun (WGS) entry which is preliminary data.</text>
</comment>
<accession>A0A5B0E515</accession>
<reference evidence="1 2" key="1">
    <citation type="submission" date="2019-07" db="EMBL/GenBank/DDBJ databases">
        <title>Analysis of the biochemical properties, biological activity and biotechnological potential of siderophores and biosurfactants produced by Antarctic psychrotolerant bacteria.</title>
        <authorList>
            <person name="Styczynski M."/>
            <person name="Krucon T."/>
            <person name="Decewicz P."/>
            <person name="Dziewit L."/>
        </authorList>
    </citation>
    <scope>NUCLEOTIDE SEQUENCE [LARGE SCALE GENOMIC DNA]</scope>
    <source>
        <strain evidence="1 2">ANT_H27</strain>
    </source>
</reference>
<dbReference type="AlphaFoldDB" id="A0A5B0E515"/>